<comment type="caution">
    <text evidence="1">The sequence shown here is derived from an EMBL/GenBank/DDBJ whole genome shotgun (WGS) entry which is preliminary data.</text>
</comment>
<organism evidence="1 2">
    <name type="scientific">Klebsiella michiganensis</name>
    <dbReference type="NCBI Taxonomy" id="1134687"/>
    <lineage>
        <taxon>Bacteria</taxon>
        <taxon>Pseudomonadati</taxon>
        <taxon>Pseudomonadota</taxon>
        <taxon>Gammaproteobacteria</taxon>
        <taxon>Enterobacterales</taxon>
        <taxon>Enterobacteriaceae</taxon>
        <taxon>Klebsiella/Raoultella group</taxon>
        <taxon>Klebsiella</taxon>
    </lineage>
</organism>
<dbReference type="EC" id="3.2.1.41" evidence="1"/>
<evidence type="ECO:0000313" key="1">
    <source>
        <dbReference type="EMBL" id="STV79780.1"/>
    </source>
</evidence>
<dbReference type="Gene3D" id="2.60.40.1180">
    <property type="entry name" value="Golgi alpha-mannosidase II"/>
    <property type="match status" value="1"/>
</dbReference>
<dbReference type="InterPro" id="IPR013780">
    <property type="entry name" value="Glyco_hydro_b"/>
</dbReference>
<protein>
    <submittedName>
        <fullName evidence="1">Pullulanase</fullName>
        <ecNumber evidence="1">3.2.1.41</ecNumber>
    </submittedName>
</protein>
<proteinExistence type="predicted"/>
<keyword evidence="1" id="KW-0326">Glycosidase</keyword>
<dbReference type="Proteomes" id="UP000254863">
    <property type="component" value="Unassembled WGS sequence"/>
</dbReference>
<gene>
    <name evidence="1" type="primary">pulA_1</name>
    <name evidence="1" type="ORF">NCTC11685_02953</name>
</gene>
<dbReference type="EMBL" id="UGMS01000001">
    <property type="protein sequence ID" value="STV79780.1"/>
    <property type="molecule type" value="Genomic_DNA"/>
</dbReference>
<accession>A0A7H4N7A9</accession>
<dbReference type="AlphaFoldDB" id="A0A7H4N7A9"/>
<sequence length="63" mass="6592">MTVDDGVKAGASLDSRLDGLVVMINAAPESRTLNEFAGETLQLSAIPAGSGRKFAGKRRADCR</sequence>
<dbReference type="GO" id="GO:0051060">
    <property type="term" value="F:pullulanase activity"/>
    <property type="evidence" value="ECO:0007669"/>
    <property type="project" value="UniProtKB-EC"/>
</dbReference>
<keyword evidence="1" id="KW-0378">Hydrolase</keyword>
<evidence type="ECO:0000313" key="2">
    <source>
        <dbReference type="Proteomes" id="UP000254863"/>
    </source>
</evidence>
<name>A0A7H4N7A9_9ENTR</name>
<dbReference type="SUPFAM" id="SSF51011">
    <property type="entry name" value="Glycosyl hydrolase domain"/>
    <property type="match status" value="1"/>
</dbReference>
<reference evidence="1 2" key="1">
    <citation type="submission" date="2018-06" db="EMBL/GenBank/DDBJ databases">
        <authorList>
            <consortium name="Pathogen Informatics"/>
            <person name="Doyle S."/>
        </authorList>
    </citation>
    <scope>NUCLEOTIDE SEQUENCE [LARGE SCALE GENOMIC DNA]</scope>
    <source>
        <strain evidence="1 2">NCTC11685</strain>
    </source>
</reference>